<protein>
    <submittedName>
        <fullName evidence="2">Uncharacterized protein</fullName>
    </submittedName>
</protein>
<feature type="region of interest" description="Disordered" evidence="1">
    <location>
        <begin position="168"/>
        <end position="192"/>
    </location>
</feature>
<dbReference type="AlphaFoldDB" id="A0AA38P8D5"/>
<feature type="compositionally biased region" description="Polar residues" evidence="1">
    <location>
        <begin position="168"/>
        <end position="179"/>
    </location>
</feature>
<sequence length="323" mass="35939">MGRKKASVVARIKNANKAASVHQQQALSKHAHLPVTATTSPSDDQSVPLSDMDQQLNVSHINATGVEEIMDRFVVLEELGLAPEIEDRVGDELELNESSMNESALDSFMLFLLKAQTEAVKRERDSKKRTRGSYTGNSIRTKQNHRLKRKQFVAAGGKLITDWFLASRPSTDSTTNPTSEPHLPDAEENEDLDTVEEIPRAHPVQTYDLLQDKLADPAEARARLDTILEEIKAVDKLVEVPTKSDAALNALRYKDRPALQKAAKALTDESKDRRIGLVLRTRITVMLGALNLYLDEYTSFTWRQSSFLAARSQGKGASHAQKI</sequence>
<feature type="region of interest" description="Disordered" evidence="1">
    <location>
        <begin position="121"/>
        <end position="141"/>
    </location>
</feature>
<evidence type="ECO:0000256" key="1">
    <source>
        <dbReference type="SAM" id="MobiDB-lite"/>
    </source>
</evidence>
<dbReference type="Proteomes" id="UP001163846">
    <property type="component" value="Unassembled WGS sequence"/>
</dbReference>
<reference evidence="2" key="1">
    <citation type="submission" date="2022-08" db="EMBL/GenBank/DDBJ databases">
        <authorList>
            <consortium name="DOE Joint Genome Institute"/>
            <person name="Min B."/>
            <person name="Riley R."/>
            <person name="Sierra-Patev S."/>
            <person name="Naranjo-Ortiz M."/>
            <person name="Looney B."/>
            <person name="Konkel Z."/>
            <person name="Slot J.C."/>
            <person name="Sakamoto Y."/>
            <person name="Steenwyk J.L."/>
            <person name="Rokas A."/>
            <person name="Carro J."/>
            <person name="Camarero S."/>
            <person name="Ferreira P."/>
            <person name="Molpeceres G."/>
            <person name="Ruiz-Duenas F.J."/>
            <person name="Serrano A."/>
            <person name="Henrissat B."/>
            <person name="Drula E."/>
            <person name="Hughes K.W."/>
            <person name="Mata J.L."/>
            <person name="Ishikawa N.K."/>
            <person name="Vargas-Isla R."/>
            <person name="Ushijima S."/>
            <person name="Smith C.A."/>
            <person name="Ahrendt S."/>
            <person name="Andreopoulos W."/>
            <person name="He G."/>
            <person name="Labutti K."/>
            <person name="Lipzen A."/>
            <person name="Ng V."/>
            <person name="Sandor L."/>
            <person name="Barry K."/>
            <person name="Martinez A.T."/>
            <person name="Xiao Y."/>
            <person name="Gibbons J.G."/>
            <person name="Terashima K."/>
            <person name="Hibbett D.S."/>
            <person name="Grigoriev I.V."/>
        </authorList>
    </citation>
    <scope>NUCLEOTIDE SEQUENCE</scope>
    <source>
        <strain evidence="2">TFB9207</strain>
    </source>
</reference>
<feature type="non-terminal residue" evidence="2">
    <location>
        <position position="323"/>
    </location>
</feature>
<accession>A0AA38P8D5</accession>
<name>A0AA38P8D5_9AGAR</name>
<gene>
    <name evidence="2" type="ORF">F5878DRAFT_538386</name>
</gene>
<dbReference type="EMBL" id="MU806209">
    <property type="protein sequence ID" value="KAJ3838000.1"/>
    <property type="molecule type" value="Genomic_DNA"/>
</dbReference>
<proteinExistence type="predicted"/>
<keyword evidence="3" id="KW-1185">Reference proteome</keyword>
<evidence type="ECO:0000313" key="2">
    <source>
        <dbReference type="EMBL" id="KAJ3838000.1"/>
    </source>
</evidence>
<feature type="compositionally biased region" description="Polar residues" evidence="1">
    <location>
        <begin position="132"/>
        <end position="141"/>
    </location>
</feature>
<comment type="caution">
    <text evidence="2">The sequence shown here is derived from an EMBL/GenBank/DDBJ whole genome shotgun (WGS) entry which is preliminary data.</text>
</comment>
<evidence type="ECO:0000313" key="3">
    <source>
        <dbReference type="Proteomes" id="UP001163846"/>
    </source>
</evidence>
<organism evidence="2 3">
    <name type="scientific">Lentinula raphanica</name>
    <dbReference type="NCBI Taxonomy" id="153919"/>
    <lineage>
        <taxon>Eukaryota</taxon>
        <taxon>Fungi</taxon>
        <taxon>Dikarya</taxon>
        <taxon>Basidiomycota</taxon>
        <taxon>Agaricomycotina</taxon>
        <taxon>Agaricomycetes</taxon>
        <taxon>Agaricomycetidae</taxon>
        <taxon>Agaricales</taxon>
        <taxon>Marasmiineae</taxon>
        <taxon>Omphalotaceae</taxon>
        <taxon>Lentinula</taxon>
    </lineage>
</organism>